<keyword evidence="6" id="KW-0472">Membrane</keyword>
<dbReference type="InterPro" id="IPR019931">
    <property type="entry name" value="LPXTG_anchor"/>
</dbReference>
<evidence type="ECO:0000256" key="1">
    <source>
        <dbReference type="ARBA" id="ARBA00022512"/>
    </source>
</evidence>
<evidence type="ECO:0000259" key="7">
    <source>
        <dbReference type="PROSITE" id="PS50847"/>
    </source>
</evidence>
<reference evidence="8 9" key="1">
    <citation type="submission" date="2019-07" db="EMBL/GenBank/DDBJ databases">
        <title>Gastrointestinal microbiota of Peromyscus leucopus, the white-footed mouse.</title>
        <authorList>
            <person name="Milovic A."/>
            <person name="Bassam K."/>
            <person name="Barbour A.G."/>
        </authorList>
    </citation>
    <scope>NUCLEOTIDE SEQUENCE [LARGE SCALE GENOMIC DNA]</scope>
    <source>
        <strain evidence="8 9">LL7</strain>
        <plasmid evidence="8 9">unnamed</plasmid>
    </source>
</reference>
<accession>A0A517D8F6</accession>
<dbReference type="NCBIfam" id="TIGR01167">
    <property type="entry name" value="LPXTG_anchor"/>
    <property type="match status" value="1"/>
</dbReference>
<organism evidence="8 9">
    <name type="scientific">Limosilactobacillus reuteri</name>
    <name type="common">Lactobacillus reuteri</name>
    <dbReference type="NCBI Taxonomy" id="1598"/>
    <lineage>
        <taxon>Bacteria</taxon>
        <taxon>Bacillati</taxon>
        <taxon>Bacillota</taxon>
        <taxon>Bacilli</taxon>
        <taxon>Lactobacillales</taxon>
        <taxon>Lactobacillaceae</taxon>
        <taxon>Limosilactobacillus</taxon>
    </lineage>
</organism>
<feature type="region of interest" description="Disordered" evidence="5">
    <location>
        <begin position="1194"/>
        <end position="1217"/>
    </location>
</feature>
<feature type="domain" description="Gram-positive cocci surface proteins LPxTG" evidence="7">
    <location>
        <begin position="1237"/>
        <end position="1272"/>
    </location>
</feature>
<evidence type="ECO:0000256" key="3">
    <source>
        <dbReference type="ARBA" id="ARBA00022729"/>
    </source>
</evidence>
<feature type="compositionally biased region" description="Polar residues" evidence="5">
    <location>
        <begin position="1206"/>
        <end position="1215"/>
    </location>
</feature>
<sequence length="1272" mass="138770">MILTLQGCNITQQVVALWACNLLRMLILKAAYTRGGTGGNWHLTGLAAYELGTADNGEDPYPNASRALTIEGNGHTLNMGKWFISLWDKGDKKWNLTLKDLTINSDGASHSPFYFYQWKTAIGGAKGGDITYDSVTANVNGSPLLAYGKDVSVGTQKPVNVTLKGNNNFNINMNTGDSAISAFNINVADNANINFNVKDPLGPGLFESYDTFTTNGSGDNAIYLGNANEDGTLDNPASQGNFTMGKNSKLVFNKGIDRTKEGHNLRFLYGQNYHGNVILKQGATLDLTMGSGHSVAIQAGNLQIDKDATLSIDTWQNNNKQSTTVQALRPTNDYYHYGPITLGMPCANYFGTVTIPSPSASYTANIDGTLRIIRNIPKNHGYEGVSPLIVYGNMYPNSGSKFYFNVGKNATLDMQDSLSTAYANHVLLHTDLNGYGWIDSDIDNVSIAGFITMFGTSSENHIKIDSPKYVNFQRIGDQIGNIFRTEGTINDVTVTGGNDSQVTIAQWNKGNDTDKPNNAWQINNMYNQMNGGNYSANFLPVGEKQGINHSFGYNMANSNSTVTMAPSMGGYTYSNGSYYYTDPATGQKKKISPSELKSFGLTTFTNQFNWWSPRRITLYSASQEPIKTTDADKYQPETQEVTTHVGTKLAKVNLQDGIKDLLNGDGSVYQDHAMIIGANSAIDWTKSHWGFDWSQTPWSATTDTSKLNKVQKDEYQVYQGMAATVAKTDNDGGLLATNDQDTLQVATIVYQDGSVDFVFVPIKVAGQSDADKYHFTDANIWVWSDKLNLLKSGEVTLRTQEVWRAFSNQVRANKMSKAEQRNTKLSWTGKINSTGLTEPQTVTLTFGDGSTTNVKVAFLVLQLPDFKPVFLEPGQTQSITDYLNLKENPTDGDIIGWTNAPTVPDQPGMYTVWVNLKYQVPTKYKFNRADTQALQAGVYILNTDVKLITGDNAKVLVTQDNKGQVTQLTTVTNDNQMTTYRQQNDGTFKDDQGQQFGVGTQEMKLNTAANLQDLSASQLSAGLNNSLLSGTHYTIEPVKLDKNQLTANLRFALGKNSFIQLPVVLSVADERGDAKEASIIVQFTDDQTGQVIKTVTKKGKPGEQLDFTTDVPDGYYSSSKNGTYTVTGQDQRITIDVAKKEEHSLAPITDNKDVAVIDEYQNQGENTKTKLVSDQQGDPHEVSAGNHQVIASSTTPVTDVSDHEGQQLTSDSATPTIAGDVLATTTASTRQQEGQQLPQTGNDSHKAMAAIGLVLASVTGLIGVGARRKNED</sequence>
<name>A0A517D8F6_LIMRT</name>
<keyword evidence="2" id="KW-0964">Secreted</keyword>
<evidence type="ECO:0000256" key="5">
    <source>
        <dbReference type="SAM" id="MobiDB-lite"/>
    </source>
</evidence>
<keyword evidence="8" id="KW-0614">Plasmid</keyword>
<dbReference type="Gene3D" id="3.10.20.320">
    <property type="entry name" value="Putative peptidoglycan bound protein (lpxtg motif)"/>
    <property type="match status" value="1"/>
</dbReference>
<keyword evidence="6" id="KW-1133">Transmembrane helix</keyword>
<evidence type="ECO:0000313" key="9">
    <source>
        <dbReference type="Proteomes" id="UP000316394"/>
    </source>
</evidence>
<keyword evidence="3" id="KW-0732">Signal</keyword>
<keyword evidence="6" id="KW-0812">Transmembrane</keyword>
<evidence type="ECO:0000256" key="6">
    <source>
        <dbReference type="SAM" id="Phobius"/>
    </source>
</evidence>
<keyword evidence="4" id="KW-0572">Peptidoglycan-anchor</keyword>
<evidence type="ECO:0000256" key="2">
    <source>
        <dbReference type="ARBA" id="ARBA00022525"/>
    </source>
</evidence>
<gene>
    <name evidence="8" type="ORF">FOD75_10990</name>
</gene>
<dbReference type="Pfam" id="PF00746">
    <property type="entry name" value="Gram_pos_anchor"/>
    <property type="match status" value="1"/>
</dbReference>
<dbReference type="EMBL" id="CP041677">
    <property type="protein sequence ID" value="QDR73614.1"/>
    <property type="molecule type" value="Genomic_DNA"/>
</dbReference>
<proteinExistence type="predicted"/>
<dbReference type="Proteomes" id="UP000316394">
    <property type="component" value="Plasmid unnamed"/>
</dbReference>
<keyword evidence="1" id="KW-0134">Cell wall</keyword>
<dbReference type="AlphaFoldDB" id="A0A517D8F6"/>
<feature type="transmembrane region" description="Helical" evidence="6">
    <location>
        <begin position="1247"/>
        <end position="1266"/>
    </location>
</feature>
<evidence type="ECO:0000256" key="4">
    <source>
        <dbReference type="ARBA" id="ARBA00023088"/>
    </source>
</evidence>
<geneLocation type="plasmid" evidence="8 9">
    <name>unnamed</name>
</geneLocation>
<protein>
    <submittedName>
        <fullName evidence="8">LPXTG cell wall anchor domain-containing protein</fullName>
    </submittedName>
</protein>
<evidence type="ECO:0000313" key="8">
    <source>
        <dbReference type="EMBL" id="QDR73614.1"/>
    </source>
</evidence>
<dbReference type="PROSITE" id="PS50847">
    <property type="entry name" value="GRAM_POS_ANCHORING"/>
    <property type="match status" value="1"/>
</dbReference>